<sequence>MTRARRWCSLTVLRSGSSVASSGDCMAIRHKPLAGLVLAGLLSPCLAAESGYQTPPPELAALVDAPRTPLQSLNPQRDTILQTHRPGLPGIADVSQPELRLAGLRLNPRMHAGSRFEFGNALTLLDIASGKSRAVAGLPASPRIADSQWSPDGKRAALSLWGDKGVELWLLDAAKARAHRLGGFHLNASSGRGFAWTGQQLLVKLRPAGQGAAPEKPTTPADPNIQQSLGGKLSQTRTYPDLLKTPYDADLLDYELTSQLALVDADGKVRNIGKPDRYLAVQPSPDRQYLLSVRLQRPYSTLVPIDRFPQRIEVLDMKGRSVHLVAQRPLLERLPSGNDAVESGPREVEWRADAPASLFWAEAQDGGDPALDAKVRDALYLQAAPFTQPPFKLQELASRFADIQWGRDDLALVSEYWWKTRDIKTWRVQPGHPGKTAELLNSRKSEDRYADPGAPAMISNGQGQSLLQTSADGHSLYLLGDGASPEGDRPFIDKFDLNSKQSARLWRSKAPWYEQPLAVLDGQKALLSREQVEQPSNLYLKTLGQDDGLRQLTFFAHPTPQLKSVHKQQLRYKRADGVDLTATLYLPPGYDAKRDGPLPMLMWAYPAEFKSADAASQVTDSPYRFNRIGYWGPEALLARGYAVLDDPTMPIVGEGSQEPNDSYLPQLKMDAQAAVDEVVKLGVADRDRIAIGGHSYGSFMTANLLAHTRLFRAGIARSGAFNRTLTPFGFQSEERNFWQAKDVYQTMSPFNYADQIKDALLMIHGEADNNPGTFPIQSERMYQALQGLGGTARLVMLPAESHGYRARESILHMLWEEDRWLDQYVKHAKPRPAGTQP</sequence>
<accession>A0A1S1WTL5</accession>
<dbReference type="InterPro" id="IPR011042">
    <property type="entry name" value="6-blade_b-propeller_TolB-like"/>
</dbReference>
<keyword evidence="1" id="KW-0645">Protease</keyword>
<dbReference type="PANTHER" id="PTHR42776:SF28">
    <property type="entry name" value="GLUTAMYL ENDOPEPTIDASE, CHLOROPLASTIC-RELATED"/>
    <property type="match status" value="1"/>
</dbReference>
<evidence type="ECO:0000313" key="7">
    <source>
        <dbReference type="EMBL" id="OHX10635.1"/>
    </source>
</evidence>
<name>A0A1S1WTL5_9NEIS</name>
<dbReference type="GO" id="GO:0004252">
    <property type="term" value="F:serine-type endopeptidase activity"/>
    <property type="evidence" value="ECO:0007669"/>
    <property type="project" value="TreeGrafter"/>
</dbReference>
<dbReference type="SUPFAM" id="SSF82171">
    <property type="entry name" value="DPP6 N-terminal domain-like"/>
    <property type="match status" value="1"/>
</dbReference>
<evidence type="ECO:0000256" key="1">
    <source>
        <dbReference type="ARBA" id="ARBA00022670"/>
    </source>
</evidence>
<evidence type="ECO:0000259" key="6">
    <source>
        <dbReference type="Pfam" id="PF00326"/>
    </source>
</evidence>
<dbReference type="InterPro" id="IPR029058">
    <property type="entry name" value="AB_hydrolase_fold"/>
</dbReference>
<dbReference type="InterPro" id="IPR001375">
    <property type="entry name" value="Peptidase_S9_cat"/>
</dbReference>
<dbReference type="EMBL" id="MKCS01000003">
    <property type="protein sequence ID" value="OHX10635.1"/>
    <property type="molecule type" value="Genomic_DNA"/>
</dbReference>
<evidence type="ECO:0000256" key="4">
    <source>
        <dbReference type="ARBA" id="ARBA00022946"/>
    </source>
</evidence>
<evidence type="ECO:0000256" key="2">
    <source>
        <dbReference type="ARBA" id="ARBA00022801"/>
    </source>
</evidence>
<dbReference type="FunFam" id="3.40.50.1820:FF:000049">
    <property type="entry name" value="probable glutamyl endopeptidase, chloroplastic"/>
    <property type="match status" value="1"/>
</dbReference>
<feature type="region of interest" description="Disordered" evidence="5">
    <location>
        <begin position="208"/>
        <end position="232"/>
    </location>
</feature>
<evidence type="ECO:0000256" key="3">
    <source>
        <dbReference type="ARBA" id="ARBA00022825"/>
    </source>
</evidence>
<dbReference type="Proteomes" id="UP000180088">
    <property type="component" value="Unassembled WGS sequence"/>
</dbReference>
<protein>
    <submittedName>
        <fullName evidence="7">Aminoacyl peptidase</fullName>
    </submittedName>
</protein>
<keyword evidence="4" id="KW-0809">Transit peptide</keyword>
<dbReference type="AlphaFoldDB" id="A0A1S1WTL5"/>
<dbReference type="PANTHER" id="PTHR42776">
    <property type="entry name" value="SERINE PEPTIDASE S9 FAMILY MEMBER"/>
    <property type="match status" value="1"/>
</dbReference>
<comment type="caution">
    <text evidence="7">The sequence shown here is derived from an EMBL/GenBank/DDBJ whole genome shotgun (WGS) entry which is preliminary data.</text>
</comment>
<dbReference type="Gene3D" id="3.40.50.1820">
    <property type="entry name" value="alpha/beta hydrolase"/>
    <property type="match status" value="1"/>
</dbReference>
<dbReference type="STRING" id="1903179.BI347_19080"/>
<keyword evidence="2" id="KW-0378">Hydrolase</keyword>
<evidence type="ECO:0000313" key="8">
    <source>
        <dbReference type="Proteomes" id="UP000180088"/>
    </source>
</evidence>
<evidence type="ECO:0000256" key="5">
    <source>
        <dbReference type="SAM" id="MobiDB-lite"/>
    </source>
</evidence>
<keyword evidence="3" id="KW-0720">Serine protease</keyword>
<dbReference type="Gene3D" id="2.120.10.30">
    <property type="entry name" value="TolB, C-terminal domain"/>
    <property type="match status" value="1"/>
</dbReference>
<dbReference type="SUPFAM" id="SSF53474">
    <property type="entry name" value="alpha/beta-Hydrolases"/>
    <property type="match status" value="1"/>
</dbReference>
<dbReference type="Pfam" id="PF00326">
    <property type="entry name" value="Peptidase_S9"/>
    <property type="match status" value="1"/>
</dbReference>
<feature type="domain" description="Peptidase S9 prolyl oligopeptidase catalytic" evidence="6">
    <location>
        <begin position="670"/>
        <end position="826"/>
    </location>
</feature>
<gene>
    <name evidence="7" type="ORF">BI347_19080</name>
</gene>
<dbReference type="GO" id="GO:0006508">
    <property type="term" value="P:proteolysis"/>
    <property type="evidence" value="ECO:0007669"/>
    <property type="project" value="UniProtKB-KW"/>
</dbReference>
<organism evidence="7 8">
    <name type="scientific">Chromobacterium sphagni</name>
    <dbReference type="NCBI Taxonomy" id="1903179"/>
    <lineage>
        <taxon>Bacteria</taxon>
        <taxon>Pseudomonadati</taxon>
        <taxon>Pseudomonadota</taxon>
        <taxon>Betaproteobacteria</taxon>
        <taxon>Neisseriales</taxon>
        <taxon>Chromobacteriaceae</taxon>
        <taxon>Chromobacterium</taxon>
    </lineage>
</organism>
<reference evidence="7 8" key="1">
    <citation type="submission" date="2016-09" db="EMBL/GenBank/DDBJ databases">
        <title>Chromobacterium muskegensis sp. nov., an insecticidal bacterium isolated from Sphagnum bogs.</title>
        <authorList>
            <person name="Sparks M.E."/>
            <person name="Blackburn M.B."/>
            <person name="Gundersen-Rindal D.E."/>
            <person name="Mitchell A."/>
            <person name="Farrar R."/>
            <person name="Kuhar D."/>
        </authorList>
    </citation>
    <scope>NUCLEOTIDE SEQUENCE [LARGE SCALE GENOMIC DNA]</scope>
    <source>
        <strain evidence="7 8">37-2</strain>
    </source>
</reference>
<proteinExistence type="predicted"/>